<evidence type="ECO:0000313" key="2">
    <source>
        <dbReference type="Proteomes" id="UP000528322"/>
    </source>
</evidence>
<dbReference type="EMBL" id="JACHID010000003">
    <property type="protein sequence ID" value="MBB5021363.1"/>
    <property type="molecule type" value="Genomic_DNA"/>
</dbReference>
<evidence type="ECO:0000313" key="1">
    <source>
        <dbReference type="EMBL" id="MBB5021363.1"/>
    </source>
</evidence>
<dbReference type="NCBIfam" id="TIGR04256">
    <property type="entry name" value="GxxExxY"/>
    <property type="match status" value="1"/>
</dbReference>
<sequence>MTSREGAKTRRKDVEEVASIVVDTALQLHRDLGPGLMESVYEAVLAKMLEENELKVERQKPVPILYQGIELNEGFRLDLLVDNQLIVELKSVENIHPVHPKQLLTYLSLMNLPLGLLINFGAPLLKDGLQRVVNKHTNFASSRLRVHQNVMQDVDS</sequence>
<dbReference type="AlphaFoldDB" id="A0A7W8DGK8"/>
<accession>A0A7W8DGK8</accession>
<comment type="caution">
    <text evidence="1">The sequence shown here is derived from an EMBL/GenBank/DDBJ whole genome shotgun (WGS) entry which is preliminary data.</text>
</comment>
<name>A0A7W8DGK8_9BACT</name>
<protein>
    <submittedName>
        <fullName evidence="1">Iron complex transport system substrate-binding protein</fullName>
    </submittedName>
</protein>
<proteinExistence type="predicted"/>
<dbReference type="Proteomes" id="UP000528322">
    <property type="component" value="Unassembled WGS sequence"/>
</dbReference>
<dbReference type="InterPro" id="IPR026350">
    <property type="entry name" value="GxxExxY"/>
</dbReference>
<keyword evidence="2" id="KW-1185">Reference proteome</keyword>
<organism evidence="1 2">
    <name type="scientific">Desulfurispira natronophila</name>
    <dbReference type="NCBI Taxonomy" id="682562"/>
    <lineage>
        <taxon>Bacteria</taxon>
        <taxon>Pseudomonadati</taxon>
        <taxon>Chrysiogenota</taxon>
        <taxon>Chrysiogenia</taxon>
        <taxon>Chrysiogenales</taxon>
        <taxon>Chrysiogenaceae</taxon>
        <taxon>Desulfurispira</taxon>
    </lineage>
</organism>
<dbReference type="RefSeq" id="WP_183729921.1">
    <property type="nucleotide sequence ID" value="NZ_JACHID010000003.1"/>
</dbReference>
<gene>
    <name evidence="1" type="ORF">HNR37_000672</name>
</gene>
<dbReference type="Pfam" id="PF13366">
    <property type="entry name" value="PDDEXK_3"/>
    <property type="match status" value="1"/>
</dbReference>
<reference evidence="1 2" key="1">
    <citation type="submission" date="2020-08" db="EMBL/GenBank/DDBJ databases">
        <title>Genomic Encyclopedia of Type Strains, Phase IV (KMG-IV): sequencing the most valuable type-strain genomes for metagenomic binning, comparative biology and taxonomic classification.</title>
        <authorList>
            <person name="Goeker M."/>
        </authorList>
    </citation>
    <scope>NUCLEOTIDE SEQUENCE [LARGE SCALE GENOMIC DNA]</scope>
    <source>
        <strain evidence="1 2">DSM 22071</strain>
    </source>
</reference>